<dbReference type="CDD" id="cd09539">
    <property type="entry name" value="SAM_TNK-like"/>
    <property type="match status" value="1"/>
</dbReference>
<dbReference type="InterPro" id="IPR055175">
    <property type="entry name" value="ACK/TNK-like_SAM"/>
</dbReference>
<dbReference type="EMBL" id="KZ309500">
    <property type="protein sequence ID" value="KAG8239049.1"/>
    <property type="molecule type" value="Genomic_DNA"/>
</dbReference>
<protein>
    <recommendedName>
        <fullName evidence="1">non-specific protein-tyrosine kinase</fullName>
        <ecNumber evidence="1">2.7.10.2</ecNumber>
    </recommendedName>
</protein>
<evidence type="ECO:0000256" key="9">
    <source>
        <dbReference type="PROSITE-ProRule" id="PRU10141"/>
    </source>
</evidence>
<dbReference type="PROSITE" id="PS00107">
    <property type="entry name" value="PROTEIN_KINASE_ATP"/>
    <property type="match status" value="1"/>
</dbReference>
<keyword evidence="4 9" id="KW-0547">Nucleotide-binding</keyword>
<comment type="catalytic activity">
    <reaction evidence="8">
        <text>L-threonyl-[protein] + ATP = O-phospho-L-threonyl-[protein] + ADP + H(+)</text>
        <dbReference type="Rhea" id="RHEA:46608"/>
        <dbReference type="Rhea" id="RHEA-COMP:11060"/>
        <dbReference type="Rhea" id="RHEA-COMP:11605"/>
        <dbReference type="ChEBI" id="CHEBI:15378"/>
        <dbReference type="ChEBI" id="CHEBI:30013"/>
        <dbReference type="ChEBI" id="CHEBI:30616"/>
        <dbReference type="ChEBI" id="CHEBI:61977"/>
        <dbReference type="ChEBI" id="CHEBI:456216"/>
        <dbReference type="EC" id="2.7.11.1"/>
    </reaction>
</comment>
<dbReference type="InterPro" id="IPR000719">
    <property type="entry name" value="Prot_kinase_dom"/>
</dbReference>
<dbReference type="OrthoDB" id="635774at2759"/>
<feature type="binding site" evidence="9">
    <location>
        <position position="165"/>
    </location>
    <ligand>
        <name>ATP</name>
        <dbReference type="ChEBI" id="CHEBI:30616"/>
    </ligand>
</feature>
<evidence type="ECO:0000256" key="10">
    <source>
        <dbReference type="SAM" id="MobiDB-lite"/>
    </source>
</evidence>
<evidence type="ECO:0000313" key="13">
    <source>
        <dbReference type="Proteomes" id="UP000792457"/>
    </source>
</evidence>
<keyword evidence="3" id="KW-0808">Transferase</keyword>
<keyword evidence="5" id="KW-0418">Kinase</keyword>
<dbReference type="FunFam" id="3.30.200.20:FF:000107">
    <property type="entry name" value="Putative activated CDC42 kinase 1"/>
    <property type="match status" value="1"/>
</dbReference>
<evidence type="ECO:0000256" key="5">
    <source>
        <dbReference type="ARBA" id="ARBA00022777"/>
    </source>
</evidence>
<dbReference type="InterPro" id="IPR020635">
    <property type="entry name" value="Tyr_kinase_cat_dom"/>
</dbReference>
<reference evidence="12" key="1">
    <citation type="submission" date="2013-04" db="EMBL/GenBank/DDBJ databases">
        <authorList>
            <person name="Qu J."/>
            <person name="Murali S.C."/>
            <person name="Bandaranaike D."/>
            <person name="Bellair M."/>
            <person name="Blankenburg K."/>
            <person name="Chao H."/>
            <person name="Dinh H."/>
            <person name="Doddapaneni H."/>
            <person name="Downs B."/>
            <person name="Dugan-Rocha S."/>
            <person name="Elkadiri S."/>
            <person name="Gnanaolivu R.D."/>
            <person name="Hernandez B."/>
            <person name="Javaid M."/>
            <person name="Jayaseelan J.C."/>
            <person name="Lee S."/>
            <person name="Li M."/>
            <person name="Ming W."/>
            <person name="Munidasa M."/>
            <person name="Muniz J."/>
            <person name="Nguyen L."/>
            <person name="Ongeri F."/>
            <person name="Osuji N."/>
            <person name="Pu L.-L."/>
            <person name="Puazo M."/>
            <person name="Qu C."/>
            <person name="Quiroz J."/>
            <person name="Raj R."/>
            <person name="Weissenberger G."/>
            <person name="Xin Y."/>
            <person name="Zou X."/>
            <person name="Han Y."/>
            <person name="Richards S."/>
            <person name="Worley K."/>
            <person name="Muzny D."/>
            <person name="Gibbs R."/>
        </authorList>
    </citation>
    <scope>NUCLEOTIDE SEQUENCE</scope>
    <source>
        <strain evidence="12">Sampled in the wild</strain>
    </source>
</reference>
<evidence type="ECO:0000256" key="2">
    <source>
        <dbReference type="ARBA" id="ARBA00022443"/>
    </source>
</evidence>
<keyword evidence="7" id="KW-0829">Tyrosine-protein kinase</keyword>
<keyword evidence="2" id="KW-0728">SH3 domain</keyword>
<dbReference type="InterPro" id="IPR008266">
    <property type="entry name" value="Tyr_kinase_AS"/>
</dbReference>
<dbReference type="PROSITE" id="PS50011">
    <property type="entry name" value="PROTEIN_KINASE_DOM"/>
    <property type="match status" value="1"/>
</dbReference>
<keyword evidence="13" id="KW-1185">Reference proteome</keyword>
<dbReference type="InterPro" id="IPR001245">
    <property type="entry name" value="Ser-Thr/Tyr_kinase_cat_dom"/>
</dbReference>
<evidence type="ECO:0000256" key="6">
    <source>
        <dbReference type="ARBA" id="ARBA00022840"/>
    </source>
</evidence>
<dbReference type="SUPFAM" id="SSF56112">
    <property type="entry name" value="Protein kinase-like (PK-like)"/>
    <property type="match status" value="1"/>
</dbReference>
<proteinExistence type="predicted"/>
<dbReference type="Gene3D" id="3.30.200.20">
    <property type="entry name" value="Phosphorylase Kinase, domain 1"/>
    <property type="match status" value="1"/>
</dbReference>
<evidence type="ECO:0000313" key="12">
    <source>
        <dbReference type="EMBL" id="KAG8239049.1"/>
    </source>
</evidence>
<evidence type="ECO:0000256" key="4">
    <source>
        <dbReference type="ARBA" id="ARBA00022741"/>
    </source>
</evidence>
<dbReference type="PRINTS" id="PR00109">
    <property type="entry name" value="TYRKINASE"/>
</dbReference>
<sequence length="280" mass="31438">MINLIGLKSSKSIKDQITSIMAEDGGMQWLYEILQDTQLEQFYSRIRDELQVTRLSHFDYVQPDDLEKIGMGKPGARRLLEAVKKRKASIKKKNILNKLIPSSKQGVQPKKSSSPEPAAPNLSLTCLIQEKDVALGRKLGDGSFGVVRRGDWSTPSGRILPVAVKVLKQDALHQPGVLEDFVKEVQSMHQLDHPNLIRLYGVVLSHPMMMVTELAPLGSLLDYLRKQCRHTPLTTLWDYALQVATGMAYLESKRFIHRDLACRNVLLASSDKVLSKSLLI</sequence>
<dbReference type="EC" id="2.7.10.2" evidence="1"/>
<keyword evidence="6 9" id="KW-0067">ATP-binding</keyword>
<name>A0A8K0KPF2_LADFU</name>
<dbReference type="InterPro" id="IPR017441">
    <property type="entry name" value="Protein_kinase_ATP_BS"/>
</dbReference>
<dbReference type="Pfam" id="PF22931">
    <property type="entry name" value="SAM_TNK"/>
    <property type="match status" value="1"/>
</dbReference>
<feature type="domain" description="Protein kinase" evidence="11">
    <location>
        <begin position="133"/>
        <end position="280"/>
    </location>
</feature>
<evidence type="ECO:0000259" key="11">
    <source>
        <dbReference type="PROSITE" id="PS50011"/>
    </source>
</evidence>
<dbReference type="Gene3D" id="1.10.510.10">
    <property type="entry name" value="Transferase(Phosphotransferase) domain 1"/>
    <property type="match status" value="1"/>
</dbReference>
<dbReference type="PROSITE" id="PS00109">
    <property type="entry name" value="PROTEIN_KINASE_TYR"/>
    <property type="match status" value="1"/>
</dbReference>
<dbReference type="Pfam" id="PF07714">
    <property type="entry name" value="PK_Tyr_Ser-Thr"/>
    <property type="match status" value="1"/>
</dbReference>
<accession>A0A8K0KPF2</accession>
<dbReference type="GO" id="GO:0004674">
    <property type="term" value="F:protein serine/threonine kinase activity"/>
    <property type="evidence" value="ECO:0007669"/>
    <property type="project" value="UniProtKB-EC"/>
</dbReference>
<comment type="caution">
    <text evidence="12">The sequence shown here is derived from an EMBL/GenBank/DDBJ whole genome shotgun (WGS) entry which is preliminary data.</text>
</comment>
<gene>
    <name evidence="12" type="ORF">J437_LFUL016686</name>
</gene>
<evidence type="ECO:0000256" key="8">
    <source>
        <dbReference type="ARBA" id="ARBA00047899"/>
    </source>
</evidence>
<feature type="region of interest" description="Disordered" evidence="10">
    <location>
        <begin position="101"/>
        <end position="120"/>
    </location>
</feature>
<dbReference type="GO" id="GO:0002009">
    <property type="term" value="P:morphogenesis of an epithelium"/>
    <property type="evidence" value="ECO:0007669"/>
    <property type="project" value="UniProtKB-ARBA"/>
</dbReference>
<dbReference type="InterPro" id="IPR011009">
    <property type="entry name" value="Kinase-like_dom_sf"/>
</dbReference>
<reference evidence="12" key="2">
    <citation type="submission" date="2017-10" db="EMBL/GenBank/DDBJ databases">
        <title>Ladona fulva Genome sequencing and assembly.</title>
        <authorList>
            <person name="Murali S."/>
            <person name="Richards S."/>
            <person name="Bandaranaike D."/>
            <person name="Bellair M."/>
            <person name="Blankenburg K."/>
            <person name="Chao H."/>
            <person name="Dinh H."/>
            <person name="Doddapaneni H."/>
            <person name="Dugan-Rocha S."/>
            <person name="Elkadiri S."/>
            <person name="Gnanaolivu R."/>
            <person name="Hernandez B."/>
            <person name="Skinner E."/>
            <person name="Javaid M."/>
            <person name="Lee S."/>
            <person name="Li M."/>
            <person name="Ming W."/>
            <person name="Munidasa M."/>
            <person name="Muniz J."/>
            <person name="Nguyen L."/>
            <person name="Hughes D."/>
            <person name="Osuji N."/>
            <person name="Pu L.-L."/>
            <person name="Puazo M."/>
            <person name="Qu C."/>
            <person name="Quiroz J."/>
            <person name="Raj R."/>
            <person name="Weissenberger G."/>
            <person name="Xin Y."/>
            <person name="Zou X."/>
            <person name="Han Y."/>
            <person name="Worley K."/>
            <person name="Muzny D."/>
            <person name="Gibbs R."/>
        </authorList>
    </citation>
    <scope>NUCLEOTIDE SEQUENCE</scope>
    <source>
        <strain evidence="12">Sampled in the wild</strain>
    </source>
</reference>
<dbReference type="Proteomes" id="UP000792457">
    <property type="component" value="Unassembled WGS sequence"/>
</dbReference>
<dbReference type="GO" id="GO:0005524">
    <property type="term" value="F:ATP binding"/>
    <property type="evidence" value="ECO:0007669"/>
    <property type="project" value="UniProtKB-UniRule"/>
</dbReference>
<evidence type="ECO:0000256" key="3">
    <source>
        <dbReference type="ARBA" id="ARBA00022679"/>
    </source>
</evidence>
<feature type="compositionally biased region" description="Low complexity" evidence="10">
    <location>
        <begin position="109"/>
        <end position="120"/>
    </location>
</feature>
<evidence type="ECO:0000256" key="1">
    <source>
        <dbReference type="ARBA" id="ARBA00011903"/>
    </source>
</evidence>
<dbReference type="PANTHER" id="PTHR24418">
    <property type="entry name" value="TYROSINE-PROTEIN KINASE"/>
    <property type="match status" value="1"/>
</dbReference>
<dbReference type="GO" id="GO:0004715">
    <property type="term" value="F:non-membrane spanning protein tyrosine kinase activity"/>
    <property type="evidence" value="ECO:0007669"/>
    <property type="project" value="UniProtKB-EC"/>
</dbReference>
<organism evidence="12 13">
    <name type="scientific">Ladona fulva</name>
    <name type="common">Scarce chaser dragonfly</name>
    <name type="synonym">Libellula fulva</name>
    <dbReference type="NCBI Taxonomy" id="123851"/>
    <lineage>
        <taxon>Eukaryota</taxon>
        <taxon>Metazoa</taxon>
        <taxon>Ecdysozoa</taxon>
        <taxon>Arthropoda</taxon>
        <taxon>Hexapoda</taxon>
        <taxon>Insecta</taxon>
        <taxon>Pterygota</taxon>
        <taxon>Palaeoptera</taxon>
        <taxon>Odonata</taxon>
        <taxon>Epiprocta</taxon>
        <taxon>Anisoptera</taxon>
        <taxon>Libelluloidea</taxon>
        <taxon>Libellulidae</taxon>
        <taxon>Ladona</taxon>
    </lineage>
</organism>
<dbReference type="SMART" id="SM00219">
    <property type="entry name" value="TyrKc"/>
    <property type="match status" value="1"/>
</dbReference>
<dbReference type="InterPro" id="IPR049587">
    <property type="entry name" value="TNK-like_SAM"/>
</dbReference>
<dbReference type="InterPro" id="IPR050198">
    <property type="entry name" value="Non-receptor_tyrosine_kinases"/>
</dbReference>
<dbReference type="AlphaFoldDB" id="A0A8K0KPF2"/>
<evidence type="ECO:0000256" key="7">
    <source>
        <dbReference type="ARBA" id="ARBA00023137"/>
    </source>
</evidence>